<dbReference type="Pfam" id="PF10074">
    <property type="entry name" value="RovC_DNA-bd"/>
    <property type="match status" value="1"/>
</dbReference>
<comment type="caution">
    <text evidence="2">The sequence shown here is derived from an EMBL/GenBank/DDBJ whole genome shotgun (WGS) entry which is preliminary data.</text>
</comment>
<dbReference type="InterPro" id="IPR018754">
    <property type="entry name" value="RovC-like_DNA-bd"/>
</dbReference>
<sequence length="178" mass="20353">MLLTKLPEANRQTDARFNWAGLAGLDLRPADDGWHASWRSGGVEHQFWFSEPPHAAAGYAVLLPFDALFELRVHAARRFWRALWGKSPGPSFRALPAITRDRHILILRALDARLSGASYRTIAEGLLGFRGKTKNDWEEDSRKNQVRRLVADGLRLMRGGYRNLLRYPLRLPPPHSHR</sequence>
<gene>
    <name evidence="2" type="ORF">GALL_245350</name>
</gene>
<dbReference type="AlphaFoldDB" id="A0A1J5RBM0"/>
<proteinExistence type="predicted"/>
<accession>A0A1J5RBM0</accession>
<name>A0A1J5RBM0_9ZZZZ</name>
<evidence type="ECO:0000259" key="1">
    <source>
        <dbReference type="Pfam" id="PF10074"/>
    </source>
</evidence>
<evidence type="ECO:0000313" key="2">
    <source>
        <dbReference type="EMBL" id="OIQ93470.1"/>
    </source>
</evidence>
<organism evidence="2">
    <name type="scientific">mine drainage metagenome</name>
    <dbReference type="NCBI Taxonomy" id="410659"/>
    <lineage>
        <taxon>unclassified sequences</taxon>
        <taxon>metagenomes</taxon>
        <taxon>ecological metagenomes</taxon>
    </lineage>
</organism>
<feature type="domain" description="T6SS Transcription factor RovC-like DNA binding" evidence="1">
    <location>
        <begin position="62"/>
        <end position="166"/>
    </location>
</feature>
<reference evidence="2" key="1">
    <citation type="submission" date="2016-10" db="EMBL/GenBank/DDBJ databases">
        <title>Sequence of Gallionella enrichment culture.</title>
        <authorList>
            <person name="Poehlein A."/>
            <person name="Muehling M."/>
            <person name="Daniel R."/>
        </authorList>
    </citation>
    <scope>NUCLEOTIDE SEQUENCE</scope>
</reference>
<dbReference type="EMBL" id="MLJW01000206">
    <property type="protein sequence ID" value="OIQ93470.1"/>
    <property type="molecule type" value="Genomic_DNA"/>
</dbReference>
<protein>
    <recommendedName>
        <fullName evidence="1">T6SS Transcription factor RovC-like DNA binding domain-containing protein</fullName>
    </recommendedName>
</protein>